<protein>
    <recommendedName>
        <fullName evidence="7">Transport permease protein</fullName>
    </recommendedName>
</protein>
<keyword evidence="7" id="KW-0813">Transport</keyword>
<evidence type="ECO:0000256" key="7">
    <source>
        <dbReference type="RuleBase" id="RU361157"/>
    </source>
</evidence>
<organism evidence="9 10">
    <name type="scientific">Oceanobacillus jeddahense</name>
    <dbReference type="NCBI Taxonomy" id="1462527"/>
    <lineage>
        <taxon>Bacteria</taxon>
        <taxon>Bacillati</taxon>
        <taxon>Bacillota</taxon>
        <taxon>Bacilli</taxon>
        <taxon>Bacillales</taxon>
        <taxon>Bacillaceae</taxon>
        <taxon>Oceanobacillus</taxon>
    </lineage>
</organism>
<dbReference type="PROSITE" id="PS51012">
    <property type="entry name" value="ABC_TM2"/>
    <property type="match status" value="1"/>
</dbReference>
<evidence type="ECO:0000256" key="2">
    <source>
        <dbReference type="ARBA" id="ARBA00007783"/>
    </source>
</evidence>
<feature type="transmembrane region" description="Helical" evidence="7">
    <location>
        <begin position="85"/>
        <end position="105"/>
    </location>
</feature>
<feature type="transmembrane region" description="Helical" evidence="7">
    <location>
        <begin position="199"/>
        <end position="218"/>
    </location>
</feature>
<dbReference type="Proteomes" id="UP001059773">
    <property type="component" value="Chromosome"/>
</dbReference>
<dbReference type="Pfam" id="PF01061">
    <property type="entry name" value="ABC2_membrane"/>
    <property type="match status" value="1"/>
</dbReference>
<feature type="transmembrane region" description="Helical" evidence="7">
    <location>
        <begin position="169"/>
        <end position="192"/>
    </location>
</feature>
<dbReference type="PANTHER" id="PTHR43077">
    <property type="entry name" value="TRANSPORT PERMEASE YVFS-RELATED"/>
    <property type="match status" value="1"/>
</dbReference>
<sequence>MDQLSEKNPDTVVHKESLFNHLSSNEQQVKGTNAFVSSLIFGKRALLRIKHVPEQLIDITILPIIILLMFTYLFGGAVAGSTSDYLQFVFPGVLAMTVTMLTMYTGVDLKRDIEKGVFDRFRTLPIWLPSPLVGALFVDILRYLVAAMIMASLGFILGFRPDGGLTGMLLSFALLLFFAFCLSWIWTLLALVLKTEKSLIMVSTIFIVPFTFVSNVFVDPGTLPSWLQGFVDMNPISIVVNAIRDSMNGIVTMAQIGGGFLVSIIIAAVFVPLTIHLYQHKSKG</sequence>
<reference evidence="9" key="1">
    <citation type="submission" date="2022-07" db="EMBL/GenBank/DDBJ databases">
        <title>FELIX.</title>
        <authorList>
            <person name="Wan K.H."/>
            <person name="Park S."/>
            <person name="Lawrence Q."/>
            <person name="Eichenberger J.P."/>
            <person name="Booth B.W."/>
            <person name="Piaggio A.J."/>
            <person name="Chandler J.C."/>
            <person name="Franklin A.B."/>
            <person name="Celniker S.E."/>
        </authorList>
    </citation>
    <scope>NUCLEOTIDE SEQUENCE</scope>
    <source>
        <strain evidence="9">QA-1986 374</strain>
    </source>
</reference>
<evidence type="ECO:0000256" key="6">
    <source>
        <dbReference type="ARBA" id="ARBA00023136"/>
    </source>
</evidence>
<keyword evidence="10" id="KW-1185">Reference proteome</keyword>
<gene>
    <name evidence="9" type="ORF">NP439_02340</name>
</gene>
<keyword evidence="5 7" id="KW-1133">Transmembrane helix</keyword>
<dbReference type="RefSeq" id="WP_256708614.1">
    <property type="nucleotide sequence ID" value="NZ_CP101914.1"/>
</dbReference>
<evidence type="ECO:0000313" key="10">
    <source>
        <dbReference type="Proteomes" id="UP001059773"/>
    </source>
</evidence>
<keyword evidence="4 7" id="KW-0812">Transmembrane</keyword>
<feature type="transmembrane region" description="Helical" evidence="7">
    <location>
        <begin position="126"/>
        <end position="157"/>
    </location>
</feature>
<keyword evidence="3 7" id="KW-1003">Cell membrane</keyword>
<feature type="transmembrane region" description="Helical" evidence="7">
    <location>
        <begin position="256"/>
        <end position="278"/>
    </location>
</feature>
<dbReference type="PIRSF" id="PIRSF006648">
    <property type="entry name" value="DrrB"/>
    <property type="match status" value="1"/>
</dbReference>
<proteinExistence type="inferred from homology"/>
<evidence type="ECO:0000256" key="3">
    <source>
        <dbReference type="ARBA" id="ARBA00022475"/>
    </source>
</evidence>
<accession>A0ABY5JTE9</accession>
<evidence type="ECO:0000256" key="1">
    <source>
        <dbReference type="ARBA" id="ARBA00004651"/>
    </source>
</evidence>
<dbReference type="PANTHER" id="PTHR43077:SF8">
    <property type="entry name" value="DOXORUBICIN RESISTANCE ABC TRANSPORTER PERMEASE PROTEIN DRRB"/>
    <property type="match status" value="1"/>
</dbReference>
<evidence type="ECO:0000259" key="8">
    <source>
        <dbReference type="PROSITE" id="PS51012"/>
    </source>
</evidence>
<comment type="subcellular location">
    <subcellularLocation>
        <location evidence="1 7">Cell membrane</location>
        <topology evidence="1 7">Multi-pass membrane protein</topology>
    </subcellularLocation>
</comment>
<feature type="domain" description="ABC transmembrane type-2" evidence="8">
    <location>
        <begin position="54"/>
        <end position="281"/>
    </location>
</feature>
<dbReference type="InterPro" id="IPR051328">
    <property type="entry name" value="T7SS_ABC-Transporter"/>
</dbReference>
<dbReference type="InterPro" id="IPR000412">
    <property type="entry name" value="ABC_2_transport"/>
</dbReference>
<feature type="transmembrane region" description="Helical" evidence="7">
    <location>
        <begin position="56"/>
        <end position="79"/>
    </location>
</feature>
<name>A0ABY5JTE9_9BACI</name>
<dbReference type="InterPro" id="IPR013525">
    <property type="entry name" value="ABC2_TM"/>
</dbReference>
<evidence type="ECO:0000313" key="9">
    <source>
        <dbReference type="EMBL" id="UUI03555.1"/>
    </source>
</evidence>
<evidence type="ECO:0000256" key="5">
    <source>
        <dbReference type="ARBA" id="ARBA00022989"/>
    </source>
</evidence>
<dbReference type="EMBL" id="CP101914">
    <property type="protein sequence ID" value="UUI03555.1"/>
    <property type="molecule type" value="Genomic_DNA"/>
</dbReference>
<dbReference type="InterPro" id="IPR047817">
    <property type="entry name" value="ABC2_TM_bact-type"/>
</dbReference>
<evidence type="ECO:0000256" key="4">
    <source>
        <dbReference type="ARBA" id="ARBA00022692"/>
    </source>
</evidence>
<comment type="similarity">
    <text evidence="2 7">Belongs to the ABC-2 integral membrane protein family.</text>
</comment>
<keyword evidence="6 7" id="KW-0472">Membrane</keyword>